<keyword evidence="9" id="KW-1185">Reference proteome</keyword>
<dbReference type="AlphaFoldDB" id="A0A0W0ZDR2"/>
<dbReference type="GO" id="GO:0000160">
    <property type="term" value="P:phosphorelay signal transduction system"/>
    <property type="evidence" value="ECO:0007669"/>
    <property type="project" value="UniProtKB-KW"/>
</dbReference>
<feature type="compositionally biased region" description="Basic and acidic residues" evidence="5">
    <location>
        <begin position="1"/>
        <end position="10"/>
    </location>
</feature>
<comment type="caution">
    <text evidence="8">The sequence shown here is derived from an EMBL/GenBank/DDBJ whole genome shotgun (WGS) entry which is preliminary data.</text>
</comment>
<dbReference type="FunFam" id="1.20.120.1530:FF:000002">
    <property type="entry name" value="Two-component osmosensing histidine kinase"/>
    <property type="match status" value="3"/>
</dbReference>
<evidence type="ECO:0000256" key="1">
    <source>
        <dbReference type="ARBA" id="ARBA00022553"/>
    </source>
</evidence>
<dbReference type="Pfam" id="PF00015">
    <property type="entry name" value="MCPsignal"/>
    <property type="match status" value="1"/>
</dbReference>
<dbReference type="PANTHER" id="PTHR45339">
    <property type="entry name" value="HYBRID SIGNAL TRANSDUCTION HISTIDINE KINASE J"/>
    <property type="match status" value="1"/>
</dbReference>
<reference evidence="8 9" key="1">
    <citation type="submission" date="2015-11" db="EMBL/GenBank/DDBJ databases">
        <title>Genomic analysis of 38 Legionella species identifies large and diverse effector repertoires.</title>
        <authorList>
            <person name="Burstein D."/>
            <person name="Amaro F."/>
            <person name="Zusman T."/>
            <person name="Lifshitz Z."/>
            <person name="Cohen O."/>
            <person name="Gilbert J.A."/>
            <person name="Pupko T."/>
            <person name="Shuman H.A."/>
            <person name="Segal G."/>
        </authorList>
    </citation>
    <scope>NUCLEOTIDE SEQUENCE [LARGE SCALE GENOMIC DNA]</scope>
    <source>
        <strain evidence="8 9">IMVS3376</strain>
    </source>
</reference>
<dbReference type="GO" id="GO:0016020">
    <property type="term" value="C:membrane"/>
    <property type="evidence" value="ECO:0007669"/>
    <property type="project" value="InterPro"/>
</dbReference>
<sequence>MPRQKEKKDVGNNGGSFDLPKNHASMEDRLRDILEAIESVRRGDLSKRLKKDHYDIFGEIADSYNSMMEGLSSFTSEVTRVAREVGTEGKLGGQAQVPGVTGTWKELTDNVNAMAANLTSQVRNIAQVTTAVASGDLNQKITVEVKGEVLELKNTINKMVDNLRSFSGEVTRVAKEVGTEGKLGGQAQVPGVTGTWKELTDNVNAMAANLTNQVRNIAQVATAVAKGDLNQKITVEVQGEMLQLKETLNKMVDSLTIFASEVTRVAKEVGTEGKLGGQAQVPGVTGTWKELTDNVNAMAANLTSQVRNIAQVATAVAKGDLNQKITVEVLGEVLQLKETINKMVDSLTIFASEVTRVAKEVGTEGKLGGQAQVPGVTGTWKELTDNVNAMAANLTNQVRNIAQVTTAVASGNLNQKITVEVKGEVLELKNTINDMVDNLRSFSGEVTRVAKEVGTEGKLGGQAQVPGVTGTWKELTDNVNAMAANLTSQVRNIAQVATAVADGDLNQKITVEVSGEILQLKETLNKMVDNLNLFAAEVTRVAKEVGTEGKLGGQASVPGVGGTWKELTANVNAMASNLTDQVRNISKVAVAISAGDLTQKITVEAKGEVSLLKETINKMVDDLNRLASEVSRVAQVAGKEGRLNERANVEGVGGSWKDIVDKLNNLLNSIATPVQEVIRLAVALSMGDVSQRVSIETQGDIRTLSDALNKSFDDLGALIRFAMDSSTKVSGASVQLADISKQVSNTLQQAASTTQQIAVGAKEQAKKLESSTRIVTELSKSIQQGATNSRTAAEVTQEAAKLASRGTDAGKQAATRLKSIDDIVKSNTDTVKDLDKRAKEIGVIVGTTKDIADQTNLLALNAAIEAARAGEAGRGFAVVADEIRKLAEGTKKAAVQIEGMVNTILESTTQVVEGMTTGTQKVTESIDIVNEALSVLGQISSGTQEITIKAQEISTATSEQAKAALAVAKTTEEISATSEQAAVGAEQMSSSIQQQTASMQQMTVSASNLSVLSDELRTALKRFKVVYMASETHVLRSE</sequence>
<dbReference type="InterPro" id="IPR004089">
    <property type="entry name" value="MCPsignal_dom"/>
</dbReference>
<feature type="domain" description="HAMP" evidence="7">
    <location>
        <begin position="668"/>
        <end position="720"/>
    </location>
</feature>
<dbReference type="SMART" id="SM00304">
    <property type="entry name" value="HAMP"/>
    <property type="match status" value="8"/>
</dbReference>
<dbReference type="Gene3D" id="1.20.120.1530">
    <property type="match status" value="4"/>
</dbReference>
<feature type="domain" description="HAMP" evidence="7">
    <location>
        <begin position="392"/>
        <end position="444"/>
    </location>
</feature>
<evidence type="ECO:0000256" key="2">
    <source>
        <dbReference type="ARBA" id="ARBA00023012"/>
    </source>
</evidence>
<proteinExistence type="inferred from homology"/>
<dbReference type="EMBL" id="LNYY01000021">
    <property type="protein sequence ID" value="KTD66958.1"/>
    <property type="molecule type" value="Genomic_DNA"/>
</dbReference>
<dbReference type="SMART" id="SM00283">
    <property type="entry name" value="MA"/>
    <property type="match status" value="1"/>
</dbReference>
<keyword evidence="4" id="KW-0807">Transducer</keyword>
<accession>A0A0W0ZDR2</accession>
<organism evidence="8 9">
    <name type="scientific">Legionella steelei</name>
    <dbReference type="NCBI Taxonomy" id="947033"/>
    <lineage>
        <taxon>Bacteria</taxon>
        <taxon>Pseudomonadati</taxon>
        <taxon>Pseudomonadota</taxon>
        <taxon>Gammaproteobacteria</taxon>
        <taxon>Legionellales</taxon>
        <taxon>Legionellaceae</taxon>
        <taxon>Legionella</taxon>
    </lineage>
</organism>
<feature type="domain" description="HAMP" evidence="7">
    <location>
        <begin position="300"/>
        <end position="352"/>
    </location>
</feature>
<evidence type="ECO:0000259" key="7">
    <source>
        <dbReference type="PROSITE" id="PS50885"/>
    </source>
</evidence>
<keyword evidence="2" id="KW-0902">Two-component regulatory system</keyword>
<evidence type="ECO:0000256" key="3">
    <source>
        <dbReference type="ARBA" id="ARBA00029447"/>
    </source>
</evidence>
<dbReference type="InterPro" id="IPR003660">
    <property type="entry name" value="HAMP_dom"/>
</dbReference>
<dbReference type="STRING" id="947033.Lste_3164"/>
<dbReference type="CDD" id="cd11386">
    <property type="entry name" value="MCP_signal"/>
    <property type="match status" value="1"/>
</dbReference>
<keyword evidence="1" id="KW-0597">Phosphoprotein</keyword>
<evidence type="ECO:0000256" key="4">
    <source>
        <dbReference type="PROSITE-ProRule" id="PRU00284"/>
    </source>
</evidence>
<dbReference type="PATRIC" id="fig|947033.5.peg.3364"/>
<dbReference type="CDD" id="cd06225">
    <property type="entry name" value="HAMP"/>
    <property type="match status" value="6"/>
</dbReference>
<feature type="domain" description="HAMP" evidence="7">
    <location>
        <begin position="484"/>
        <end position="536"/>
    </location>
</feature>
<evidence type="ECO:0000313" key="9">
    <source>
        <dbReference type="Proteomes" id="UP000054926"/>
    </source>
</evidence>
<feature type="domain" description="HAMP" evidence="7">
    <location>
        <begin position="116"/>
        <end position="168"/>
    </location>
</feature>
<comment type="similarity">
    <text evidence="3">Belongs to the methyl-accepting chemotaxis (MCP) protein family.</text>
</comment>
<evidence type="ECO:0000259" key="6">
    <source>
        <dbReference type="PROSITE" id="PS50111"/>
    </source>
</evidence>
<dbReference type="Gene3D" id="1.10.287.950">
    <property type="entry name" value="Methyl-accepting chemotaxis protein"/>
    <property type="match status" value="1"/>
</dbReference>
<dbReference type="Pfam" id="PF18947">
    <property type="entry name" value="HAMP_2"/>
    <property type="match status" value="2"/>
</dbReference>
<feature type="domain" description="HAMP" evidence="7">
    <location>
        <begin position="576"/>
        <end position="628"/>
    </location>
</feature>
<feature type="domain" description="HAMP" evidence="7">
    <location>
        <begin position="24"/>
        <end position="76"/>
    </location>
</feature>
<dbReference type="Pfam" id="PF00672">
    <property type="entry name" value="HAMP"/>
    <property type="match status" value="5"/>
</dbReference>
<evidence type="ECO:0000256" key="5">
    <source>
        <dbReference type="SAM" id="MobiDB-lite"/>
    </source>
</evidence>
<dbReference type="SUPFAM" id="SSF58104">
    <property type="entry name" value="Methyl-accepting chemotaxis protein (MCP) signaling domain"/>
    <property type="match status" value="4"/>
</dbReference>
<dbReference type="PROSITE" id="PS50111">
    <property type="entry name" value="CHEMOTAXIS_TRANSDUC_2"/>
    <property type="match status" value="1"/>
</dbReference>
<dbReference type="Proteomes" id="UP000054926">
    <property type="component" value="Unassembled WGS sequence"/>
</dbReference>
<name>A0A0W0ZDR2_9GAMM</name>
<gene>
    <name evidence="8" type="ORF">Lste_3164</name>
</gene>
<feature type="domain" description="Methyl-accepting transducer" evidence="6">
    <location>
        <begin position="739"/>
        <end position="975"/>
    </location>
</feature>
<dbReference type="RefSeq" id="WP_058511991.1">
    <property type="nucleotide sequence ID" value="NZ_LNYY01000021.1"/>
</dbReference>
<feature type="domain" description="HAMP" evidence="7">
    <location>
        <begin position="208"/>
        <end position="260"/>
    </location>
</feature>
<dbReference type="PROSITE" id="PS50885">
    <property type="entry name" value="HAMP"/>
    <property type="match status" value="8"/>
</dbReference>
<dbReference type="PANTHER" id="PTHR45339:SF1">
    <property type="entry name" value="HYBRID SIGNAL TRANSDUCTION HISTIDINE KINASE J"/>
    <property type="match status" value="1"/>
</dbReference>
<feature type="region of interest" description="Disordered" evidence="5">
    <location>
        <begin position="1"/>
        <end position="23"/>
    </location>
</feature>
<evidence type="ECO:0000313" key="8">
    <source>
        <dbReference type="EMBL" id="KTD66958.1"/>
    </source>
</evidence>
<dbReference type="GO" id="GO:0006935">
    <property type="term" value="P:chemotaxis"/>
    <property type="evidence" value="ECO:0007669"/>
    <property type="project" value="UniProtKB-ARBA"/>
</dbReference>
<protein>
    <submittedName>
        <fullName evidence="8">Putative methyl-accepting chemotaxis sensory transducer</fullName>
    </submittedName>
</protein>
<dbReference type="OrthoDB" id="9808408at2"/>